<evidence type="ECO:0000313" key="2">
    <source>
        <dbReference type="Proteomes" id="UP000095553"/>
    </source>
</evidence>
<protein>
    <submittedName>
        <fullName evidence="1">Uncharacterized protein</fullName>
    </submittedName>
</protein>
<gene>
    <name evidence="1" type="ORF">ERS852571_00203</name>
</gene>
<sequence length="286" mass="33650">MSNGIATRQNEDNSIAMLAAQRQLYRDAKKFNTVLVALSVWIPFALSVIILLIPENKEWKCISYILSIVSMIFSFVIDRCIEEKKQLAAFIQQKFDVYVYTMPWDKRIFGKDKNIDHEIATYSKKILKNLQEKNKLKDWYTPGVDEKDILDGILACQRENFWWDVGLRKRFKYASITLISILFVAILAMGLWKNEEITELLCRLAFVIPMIKWLLLDTVKKLNKDISILQELDGDINNNEMKTMEDLQDIQKVIFQHRKGCYAIPEIIYNIFKDNDEDRAYREARM</sequence>
<organism evidence="1 2">
    <name type="scientific">Anaerostipes hadrus</name>
    <dbReference type="NCBI Taxonomy" id="649756"/>
    <lineage>
        <taxon>Bacteria</taxon>
        <taxon>Bacillati</taxon>
        <taxon>Bacillota</taxon>
        <taxon>Clostridia</taxon>
        <taxon>Lachnospirales</taxon>
        <taxon>Lachnospiraceae</taxon>
        <taxon>Anaerostipes</taxon>
    </lineage>
</organism>
<name>A0A174CZZ3_ANAHA</name>
<proteinExistence type="predicted"/>
<dbReference type="AlphaFoldDB" id="A0A174CZZ3"/>
<evidence type="ECO:0000313" key="1">
    <source>
        <dbReference type="EMBL" id="CUM72374.1"/>
    </source>
</evidence>
<reference evidence="1 2" key="1">
    <citation type="submission" date="2015-09" db="EMBL/GenBank/DDBJ databases">
        <authorList>
            <consortium name="Pathogen Informatics"/>
        </authorList>
    </citation>
    <scope>NUCLEOTIDE SEQUENCE [LARGE SCALE GENOMIC DNA]</scope>
    <source>
        <strain evidence="1 2">2789STDY5834959</strain>
    </source>
</reference>
<dbReference type="InterPro" id="IPR049920">
    <property type="entry name" value="IK1_05631-like"/>
</dbReference>
<dbReference type="EMBL" id="CYXY01000001">
    <property type="protein sequence ID" value="CUM72374.1"/>
    <property type="molecule type" value="Genomic_DNA"/>
</dbReference>
<accession>A0A174CZZ3</accession>
<dbReference type="Proteomes" id="UP000095553">
    <property type="component" value="Unassembled WGS sequence"/>
</dbReference>
<dbReference type="Pfam" id="PF18159">
    <property type="entry name" value="S_4TM"/>
    <property type="match status" value="1"/>
</dbReference>
<dbReference type="RefSeq" id="WP_044924522.1">
    <property type="nucleotide sequence ID" value="NZ_CACRSX010000026.1"/>
</dbReference>